<dbReference type="PANTHER" id="PTHR30535:SF34">
    <property type="entry name" value="MOLYBDATE-BINDING PROTEIN MOLA"/>
    <property type="match status" value="1"/>
</dbReference>
<reference evidence="2 3" key="1">
    <citation type="submission" date="2018-06" db="EMBL/GenBank/DDBJ databases">
        <authorList>
            <consortium name="Pathogen Informatics"/>
            <person name="Doyle S."/>
        </authorList>
    </citation>
    <scope>NUCLEOTIDE SEQUENCE [LARGE SCALE GENOMIC DNA]</scope>
    <source>
        <strain evidence="2 3">NCTC10736</strain>
    </source>
</reference>
<accession>A0A379ZCT2</accession>
<dbReference type="EMBL" id="UGYV01000001">
    <property type="protein sequence ID" value="SUI59524.1"/>
    <property type="molecule type" value="Genomic_DNA"/>
</dbReference>
<dbReference type="RefSeq" id="WP_115405209.1">
    <property type="nucleotide sequence ID" value="NZ_BPFE01000009.1"/>
</dbReference>
<evidence type="ECO:0000259" key="1">
    <source>
        <dbReference type="PROSITE" id="PS50983"/>
    </source>
</evidence>
<dbReference type="SUPFAM" id="SSF53807">
    <property type="entry name" value="Helical backbone' metal receptor"/>
    <property type="match status" value="1"/>
</dbReference>
<dbReference type="InterPro" id="IPR002491">
    <property type="entry name" value="ABC_transptr_periplasmic_BD"/>
</dbReference>
<dbReference type="AlphaFoldDB" id="A0A379ZCT2"/>
<sequence length="343" mass="37662">MDTKKRLLLKALASCGLLTAVPSTLWAMNQSLVFPFGKLPAANKIQRVLSAGAPADILLLALVPEKLLGFSAFEIPRNNPWFSQSIQTLPKLGRLSGRASTLSIEQLLALKPDIIIDSGSVTDTFRSQAERITALTGIPYLLVSGKLSDSAEQIRQVADVLGVVARAEPLANMAEKILTDARIFSSTQRKPLRFYAARGAKGLETGLAGSLHTEAAELLGLENVVKQAGRHGLGQVSMEQLLLWQPDVVLTQDESTYQHILTNSQWQGINAVQQQQVLHYPRFPFGWLDAPPGINRLLGLRRLHAHFDPKIQAGLQADTQAFFELFFHSTLSDESYQQLVKLP</sequence>
<protein>
    <submittedName>
        <fullName evidence="2">Vitamin B12-transporter protein BtuF</fullName>
    </submittedName>
</protein>
<dbReference type="Pfam" id="PF01497">
    <property type="entry name" value="Peripla_BP_2"/>
    <property type="match status" value="1"/>
</dbReference>
<evidence type="ECO:0000313" key="3">
    <source>
        <dbReference type="Proteomes" id="UP000255061"/>
    </source>
</evidence>
<name>A0A379ZCT2_9GAMM</name>
<dbReference type="PROSITE" id="PS50983">
    <property type="entry name" value="FE_B12_PBP"/>
    <property type="match status" value="1"/>
</dbReference>
<feature type="domain" description="Fe/B12 periplasmic-binding" evidence="1">
    <location>
        <begin position="47"/>
        <end position="311"/>
    </location>
</feature>
<dbReference type="Proteomes" id="UP000255061">
    <property type="component" value="Unassembled WGS sequence"/>
</dbReference>
<dbReference type="InterPro" id="IPR050902">
    <property type="entry name" value="ABC_Transporter_SBP"/>
</dbReference>
<dbReference type="Gene3D" id="3.40.50.1980">
    <property type="entry name" value="Nitrogenase molybdenum iron protein domain"/>
    <property type="match status" value="2"/>
</dbReference>
<gene>
    <name evidence="2" type="ORF">NCTC10736_00134</name>
</gene>
<organism evidence="2 3">
    <name type="scientific">Shewanella morhuae</name>
    <dbReference type="NCBI Taxonomy" id="365591"/>
    <lineage>
        <taxon>Bacteria</taxon>
        <taxon>Pseudomonadati</taxon>
        <taxon>Pseudomonadota</taxon>
        <taxon>Gammaproteobacteria</taxon>
        <taxon>Alteromonadales</taxon>
        <taxon>Shewanellaceae</taxon>
        <taxon>Shewanella</taxon>
    </lineage>
</organism>
<evidence type="ECO:0000313" key="2">
    <source>
        <dbReference type="EMBL" id="SUI59524.1"/>
    </source>
</evidence>
<dbReference type="GO" id="GO:0071281">
    <property type="term" value="P:cellular response to iron ion"/>
    <property type="evidence" value="ECO:0007669"/>
    <property type="project" value="TreeGrafter"/>
</dbReference>
<dbReference type="Gene3D" id="1.20.58.2180">
    <property type="match status" value="1"/>
</dbReference>
<proteinExistence type="predicted"/>
<dbReference type="PANTHER" id="PTHR30535">
    <property type="entry name" value="VITAMIN B12-BINDING PROTEIN"/>
    <property type="match status" value="1"/>
</dbReference>